<evidence type="ECO:0000256" key="3">
    <source>
        <dbReference type="ARBA" id="ARBA00022801"/>
    </source>
</evidence>
<feature type="site" description="Important for catalytic activity, responsible for pKa modulation of the active site Glu and correct orientation of both the proton donor and substrate" evidence="6">
    <location>
        <position position="224"/>
    </location>
</feature>
<proteinExistence type="inferred from homology"/>
<dbReference type="SUPFAM" id="SSF75005">
    <property type="entry name" value="Arabinanase/levansucrase/invertase"/>
    <property type="match status" value="1"/>
</dbReference>
<evidence type="ECO:0000256" key="4">
    <source>
        <dbReference type="ARBA" id="ARBA00023295"/>
    </source>
</evidence>
<keyword evidence="8" id="KW-0732">Signal</keyword>
<comment type="pathway">
    <text evidence="1">Glycan metabolism; L-arabinan degradation.</text>
</comment>
<dbReference type="InterPro" id="IPR006710">
    <property type="entry name" value="Glyco_hydro_43"/>
</dbReference>
<evidence type="ECO:0000259" key="9">
    <source>
        <dbReference type="Pfam" id="PF16369"/>
    </source>
</evidence>
<organism evidence="10 11">
    <name type="scientific">Blautia wexlerae</name>
    <dbReference type="NCBI Taxonomy" id="418240"/>
    <lineage>
        <taxon>Bacteria</taxon>
        <taxon>Bacillati</taxon>
        <taxon>Bacillota</taxon>
        <taxon>Clostridia</taxon>
        <taxon>Lachnospirales</taxon>
        <taxon>Lachnospiraceae</taxon>
        <taxon>Blautia</taxon>
    </lineage>
</organism>
<dbReference type="InterPro" id="IPR032291">
    <property type="entry name" value="Abn2_C"/>
</dbReference>
<dbReference type="Proteomes" id="UP000095431">
    <property type="component" value="Unassembled WGS sequence"/>
</dbReference>
<feature type="active site" description="Proton acceptor" evidence="5">
    <location>
        <position position="66"/>
    </location>
</feature>
<feature type="signal peptide" evidence="8">
    <location>
        <begin position="1"/>
        <end position="24"/>
    </location>
</feature>
<evidence type="ECO:0000313" key="11">
    <source>
        <dbReference type="Proteomes" id="UP000095431"/>
    </source>
</evidence>
<dbReference type="AlphaFoldDB" id="A0A173ZG69"/>
<dbReference type="EC" id="3.2.1.99" evidence="10"/>
<dbReference type="GO" id="GO:0046558">
    <property type="term" value="F:arabinan endo-1,5-alpha-L-arabinosidase activity"/>
    <property type="evidence" value="ECO:0007669"/>
    <property type="project" value="UniProtKB-EC"/>
</dbReference>
<sequence length="524" mass="58580">MRKKWGMILGLTGMMLLGAQSIYAAEAADGTAETTDAANEKETAGADDIESKIKKGGFTAGASVHDPSVIKDNDTYYIFGSHMESAKSTDLRNWTGFSSGVNAENKLFDNLFDGEEDGDPAAFTYVGKNEEGGYSVWAPDVIYNKKMGKYVMYFCTTSSYVKSNICFATADDIKGPYHYEDTFLYSGYSYHDVKESNIEELMGTDPRPYTAASYDNNNWPNCIDPDVFYDEDGRMWMVYGSWSGGIFLIEIDEETGYPIYPEADEENHVDSYYGKKLLGGYHNSIEGPHIMYDETSGYYYLFLSYGNLQAKGGYQMRLFRCDTVDGTYTDAAGKDMYLFVEHKDHGLKMMGNYTFPSLTQTYMAPGGQTAFEDEDGKLYLVYHQRFAKTGELHEPRVHQLFRTKDGWLVAAPFATDGETLKEDGYSGDEIQGTFYLVNHGTDISDKVHKPQKIQLNADGTVAGEELKGKWEAEEGTPYIDVTLGENTYTGVVLEMTDEAGNDTMCFSAKGDNNETIWGVKYLLP</sequence>
<evidence type="ECO:0000256" key="1">
    <source>
        <dbReference type="ARBA" id="ARBA00004834"/>
    </source>
</evidence>
<reference evidence="10 11" key="1">
    <citation type="submission" date="2015-09" db="EMBL/GenBank/DDBJ databases">
        <authorList>
            <consortium name="Pathogen Informatics"/>
        </authorList>
    </citation>
    <scope>NUCLEOTIDE SEQUENCE [LARGE SCALE GENOMIC DNA]</scope>
    <source>
        <strain evidence="10 11">2789STDY5834863</strain>
    </source>
</reference>
<protein>
    <submittedName>
        <fullName evidence="10">Arabinan endo-1,5-alpha-L-arabinosidase</fullName>
        <ecNumber evidence="10">3.2.1.99</ecNumber>
    </submittedName>
</protein>
<evidence type="ECO:0000256" key="5">
    <source>
        <dbReference type="PIRSR" id="PIRSR606710-1"/>
    </source>
</evidence>
<dbReference type="EMBL" id="CYZN01000005">
    <property type="protein sequence ID" value="CUN75392.1"/>
    <property type="molecule type" value="Genomic_DNA"/>
</dbReference>
<keyword evidence="4 7" id="KW-0326">Glycosidase</keyword>
<evidence type="ECO:0000256" key="8">
    <source>
        <dbReference type="SAM" id="SignalP"/>
    </source>
</evidence>
<dbReference type="PANTHER" id="PTHR43301:SF3">
    <property type="entry name" value="ARABINAN ENDO-1,5-ALPHA-L-ARABINOSIDASE A-RELATED"/>
    <property type="match status" value="1"/>
</dbReference>
<comment type="similarity">
    <text evidence="2 7">Belongs to the glycosyl hydrolase 43 family.</text>
</comment>
<dbReference type="Gene3D" id="2.40.128.10">
    <property type="match status" value="1"/>
</dbReference>
<feature type="active site" description="Proton donor" evidence="5">
    <location>
        <position position="286"/>
    </location>
</feature>
<dbReference type="PANTHER" id="PTHR43301">
    <property type="entry name" value="ARABINAN ENDO-1,5-ALPHA-L-ARABINOSIDASE"/>
    <property type="match status" value="1"/>
</dbReference>
<evidence type="ECO:0000256" key="7">
    <source>
        <dbReference type="RuleBase" id="RU361187"/>
    </source>
</evidence>
<evidence type="ECO:0000256" key="6">
    <source>
        <dbReference type="PIRSR" id="PIRSR606710-2"/>
    </source>
</evidence>
<accession>A0A173ZG69</accession>
<dbReference type="Gene3D" id="2.115.10.20">
    <property type="entry name" value="Glycosyl hydrolase domain, family 43"/>
    <property type="match status" value="1"/>
</dbReference>
<evidence type="ECO:0000256" key="2">
    <source>
        <dbReference type="ARBA" id="ARBA00009865"/>
    </source>
</evidence>
<dbReference type="eggNOG" id="COG3507">
    <property type="taxonomic scope" value="Bacteria"/>
</dbReference>
<keyword evidence="3 7" id="KW-0378">Hydrolase</keyword>
<dbReference type="InterPro" id="IPR023296">
    <property type="entry name" value="Glyco_hydro_beta-prop_sf"/>
</dbReference>
<dbReference type="Pfam" id="PF04616">
    <property type="entry name" value="Glyco_hydro_43"/>
    <property type="match status" value="2"/>
</dbReference>
<dbReference type="RefSeq" id="WP_055199875.1">
    <property type="nucleotide sequence ID" value="NZ_BTHH01000004.1"/>
</dbReference>
<dbReference type="GO" id="GO:0005975">
    <property type="term" value="P:carbohydrate metabolic process"/>
    <property type="evidence" value="ECO:0007669"/>
    <property type="project" value="InterPro"/>
</dbReference>
<dbReference type="InterPro" id="IPR050727">
    <property type="entry name" value="GH43_arabinanases"/>
</dbReference>
<gene>
    <name evidence="10" type="primary">abnA</name>
    <name evidence="10" type="ORF">ERS852478_00990</name>
</gene>
<evidence type="ECO:0000313" key="10">
    <source>
        <dbReference type="EMBL" id="CUN75392.1"/>
    </source>
</evidence>
<dbReference type="Pfam" id="PF16369">
    <property type="entry name" value="GH43_C"/>
    <property type="match status" value="1"/>
</dbReference>
<feature type="domain" description="Extracellular endo-alpha-(1-&gt;5)-L-arabinanase C-terminal" evidence="9">
    <location>
        <begin position="413"/>
        <end position="518"/>
    </location>
</feature>
<dbReference type="CDD" id="cd18832">
    <property type="entry name" value="GH43_GsAbnA-like"/>
    <property type="match status" value="1"/>
</dbReference>
<name>A0A173ZG69_9FIRM</name>
<feature type="chain" id="PRO_5008016849" evidence="8">
    <location>
        <begin position="25"/>
        <end position="524"/>
    </location>
</feature>